<name>M3B303_SPHMS</name>
<dbReference type="RefSeq" id="XP_016762298.1">
    <property type="nucleotide sequence ID" value="XM_016907998.1"/>
</dbReference>
<reference evidence="2 3" key="1">
    <citation type="journal article" date="2012" name="PLoS Pathog.">
        <title>Diverse lifestyles and strategies of plant pathogenesis encoded in the genomes of eighteen Dothideomycetes fungi.</title>
        <authorList>
            <person name="Ohm R.A."/>
            <person name="Feau N."/>
            <person name="Henrissat B."/>
            <person name="Schoch C.L."/>
            <person name="Horwitz B.A."/>
            <person name="Barry K.W."/>
            <person name="Condon B.J."/>
            <person name="Copeland A.C."/>
            <person name="Dhillon B."/>
            <person name="Glaser F."/>
            <person name="Hesse C.N."/>
            <person name="Kosti I."/>
            <person name="LaButti K."/>
            <person name="Lindquist E.A."/>
            <person name="Lucas S."/>
            <person name="Salamov A.A."/>
            <person name="Bradshaw R.E."/>
            <person name="Ciuffetti L."/>
            <person name="Hamelin R.C."/>
            <person name="Kema G.H.J."/>
            <person name="Lawrence C."/>
            <person name="Scott J.A."/>
            <person name="Spatafora J.W."/>
            <person name="Turgeon B.G."/>
            <person name="de Wit P.J.G.M."/>
            <person name="Zhong S."/>
            <person name="Goodwin S.B."/>
            <person name="Grigoriev I.V."/>
        </authorList>
    </citation>
    <scope>NUCLEOTIDE SEQUENCE [LARGE SCALE GENOMIC DNA]</scope>
    <source>
        <strain evidence="2 3">SO2202</strain>
    </source>
</reference>
<dbReference type="SUPFAM" id="SSF55298">
    <property type="entry name" value="YjgF-like"/>
    <property type="match status" value="1"/>
</dbReference>
<dbReference type="CDD" id="cd00448">
    <property type="entry name" value="YjgF_YER057c_UK114_family"/>
    <property type="match status" value="1"/>
</dbReference>
<proteinExistence type="predicted"/>
<organism evidence="2 3">
    <name type="scientific">Sphaerulina musiva (strain SO2202)</name>
    <name type="common">Poplar stem canker fungus</name>
    <name type="synonym">Septoria musiva</name>
    <dbReference type="NCBI Taxonomy" id="692275"/>
    <lineage>
        <taxon>Eukaryota</taxon>
        <taxon>Fungi</taxon>
        <taxon>Dikarya</taxon>
        <taxon>Ascomycota</taxon>
        <taxon>Pezizomycotina</taxon>
        <taxon>Dothideomycetes</taxon>
        <taxon>Dothideomycetidae</taxon>
        <taxon>Mycosphaerellales</taxon>
        <taxon>Mycosphaerellaceae</taxon>
        <taxon>Sphaerulina</taxon>
    </lineage>
</organism>
<feature type="region of interest" description="Disordered" evidence="1">
    <location>
        <begin position="1"/>
        <end position="29"/>
    </location>
</feature>
<dbReference type="EMBL" id="KB456262">
    <property type="protein sequence ID" value="EMF14177.1"/>
    <property type="molecule type" value="Genomic_DNA"/>
</dbReference>
<keyword evidence="3" id="KW-1185">Reference proteome</keyword>
<evidence type="ECO:0000313" key="3">
    <source>
        <dbReference type="Proteomes" id="UP000016931"/>
    </source>
</evidence>
<evidence type="ECO:0000313" key="2">
    <source>
        <dbReference type="EMBL" id="EMF14177.1"/>
    </source>
</evidence>
<dbReference type="Gene3D" id="3.30.1330.40">
    <property type="entry name" value="RutC-like"/>
    <property type="match status" value="1"/>
</dbReference>
<dbReference type="InterPro" id="IPR006175">
    <property type="entry name" value="YjgF/YER057c/UK114"/>
</dbReference>
<sequence>MTELPRKSQTYNPPNVPAPQPQFSQVNTFTFSPGDTLVAVTGQLAIPPPNNNPNKNSEAEEQSTPQNFEDQVRLALSNLENCLKAVGARKRDIFKVTHHVVDFDPVKQNPSRVFIEWLEDEDGDGDDVGEFRPASAMLPAWRLAGEEWKYEIETWAIIPGRR</sequence>
<evidence type="ECO:0000256" key="1">
    <source>
        <dbReference type="SAM" id="MobiDB-lite"/>
    </source>
</evidence>
<dbReference type="OrthoDB" id="309640at2759"/>
<dbReference type="GeneID" id="27905135"/>
<dbReference type="eggNOG" id="ENOG502T6T3">
    <property type="taxonomic scope" value="Eukaryota"/>
</dbReference>
<dbReference type="AlphaFoldDB" id="M3B303"/>
<feature type="region of interest" description="Disordered" evidence="1">
    <location>
        <begin position="43"/>
        <end position="67"/>
    </location>
</feature>
<dbReference type="HOGENOM" id="CLU_100715_4_4_1"/>
<dbReference type="InterPro" id="IPR035959">
    <property type="entry name" value="RutC-like_sf"/>
</dbReference>
<gene>
    <name evidence="2" type="ORF">SEPMUDRAFT_162367</name>
</gene>
<dbReference type="Proteomes" id="UP000016931">
    <property type="component" value="Unassembled WGS sequence"/>
</dbReference>
<dbReference type="Pfam" id="PF01042">
    <property type="entry name" value="Ribonuc_L-PSP"/>
    <property type="match status" value="1"/>
</dbReference>
<protein>
    <submittedName>
        <fullName evidence="2">YjgF-like protein</fullName>
    </submittedName>
</protein>
<dbReference type="STRING" id="692275.M3B303"/>
<accession>M3B303</accession>